<feature type="domain" description="C-type lectin" evidence="2">
    <location>
        <begin position="35"/>
        <end position="152"/>
    </location>
</feature>
<dbReference type="Pfam" id="PF00059">
    <property type="entry name" value="Lectin_C"/>
    <property type="match status" value="1"/>
</dbReference>
<name>A0A9Q1C102_HOLLE</name>
<dbReference type="PROSITE" id="PS50041">
    <property type="entry name" value="C_TYPE_LECTIN_2"/>
    <property type="match status" value="1"/>
</dbReference>
<evidence type="ECO:0000313" key="4">
    <source>
        <dbReference type="Proteomes" id="UP001152320"/>
    </source>
</evidence>
<dbReference type="InterPro" id="IPR018378">
    <property type="entry name" value="C-type_lectin_CS"/>
</dbReference>
<sequence length="156" mass="18155">MDPQKRGRNTPKEFRGDRQLISGNYIQCGQGYTYFQYSCYKYGAASVPFDKAREICQKEGGDLACVTTAEENTFVGNLARGKRSWIGGVRSKPDAVTTTFQWISREPWEFTSWRKREPNNWGGREHCIETNFVRLAWWNDHFCHKEKPYVCEIPAL</sequence>
<dbReference type="InterPro" id="IPR050111">
    <property type="entry name" value="C-type_lectin/snaclec_domain"/>
</dbReference>
<organism evidence="3 4">
    <name type="scientific">Holothuria leucospilota</name>
    <name type="common">Black long sea cucumber</name>
    <name type="synonym">Mertensiothuria leucospilota</name>
    <dbReference type="NCBI Taxonomy" id="206669"/>
    <lineage>
        <taxon>Eukaryota</taxon>
        <taxon>Metazoa</taxon>
        <taxon>Echinodermata</taxon>
        <taxon>Eleutherozoa</taxon>
        <taxon>Echinozoa</taxon>
        <taxon>Holothuroidea</taxon>
        <taxon>Aspidochirotacea</taxon>
        <taxon>Aspidochirotida</taxon>
        <taxon>Holothuriidae</taxon>
        <taxon>Holothuria</taxon>
    </lineage>
</organism>
<keyword evidence="1" id="KW-1015">Disulfide bond</keyword>
<dbReference type="SUPFAM" id="SSF56436">
    <property type="entry name" value="C-type lectin-like"/>
    <property type="match status" value="1"/>
</dbReference>
<dbReference type="PROSITE" id="PS00615">
    <property type="entry name" value="C_TYPE_LECTIN_1"/>
    <property type="match status" value="1"/>
</dbReference>
<dbReference type="InterPro" id="IPR016186">
    <property type="entry name" value="C-type_lectin-like/link_sf"/>
</dbReference>
<proteinExistence type="predicted"/>
<dbReference type="Gene3D" id="3.10.100.10">
    <property type="entry name" value="Mannose-Binding Protein A, subunit A"/>
    <property type="match status" value="1"/>
</dbReference>
<gene>
    <name evidence="3" type="ORF">HOLleu_20606</name>
</gene>
<dbReference type="CDD" id="cd00037">
    <property type="entry name" value="CLECT"/>
    <property type="match status" value="1"/>
</dbReference>
<dbReference type="PANTHER" id="PTHR22803">
    <property type="entry name" value="MANNOSE, PHOSPHOLIPASE, LECTIN RECEPTOR RELATED"/>
    <property type="match status" value="1"/>
</dbReference>
<dbReference type="AlphaFoldDB" id="A0A9Q1C102"/>
<evidence type="ECO:0000259" key="2">
    <source>
        <dbReference type="PROSITE" id="PS50041"/>
    </source>
</evidence>
<dbReference type="EMBL" id="JAIZAY010000009">
    <property type="protein sequence ID" value="KAJ8036587.1"/>
    <property type="molecule type" value="Genomic_DNA"/>
</dbReference>
<evidence type="ECO:0000313" key="3">
    <source>
        <dbReference type="EMBL" id="KAJ8036587.1"/>
    </source>
</evidence>
<dbReference type="SMART" id="SM00034">
    <property type="entry name" value="CLECT"/>
    <property type="match status" value="1"/>
</dbReference>
<dbReference type="Proteomes" id="UP001152320">
    <property type="component" value="Chromosome 9"/>
</dbReference>
<comment type="caution">
    <text evidence="3">The sequence shown here is derived from an EMBL/GenBank/DDBJ whole genome shotgun (WGS) entry which is preliminary data.</text>
</comment>
<keyword evidence="4" id="KW-1185">Reference proteome</keyword>
<dbReference type="InterPro" id="IPR001304">
    <property type="entry name" value="C-type_lectin-like"/>
</dbReference>
<protein>
    <submittedName>
        <fullName evidence="3">Lectin</fullName>
    </submittedName>
</protein>
<evidence type="ECO:0000256" key="1">
    <source>
        <dbReference type="ARBA" id="ARBA00023157"/>
    </source>
</evidence>
<dbReference type="OrthoDB" id="441660at2759"/>
<reference evidence="3" key="1">
    <citation type="submission" date="2021-10" db="EMBL/GenBank/DDBJ databases">
        <title>Tropical sea cucumber genome reveals ecological adaptation and Cuvierian tubules defense mechanism.</title>
        <authorList>
            <person name="Chen T."/>
        </authorList>
    </citation>
    <scope>NUCLEOTIDE SEQUENCE</scope>
    <source>
        <strain evidence="3">Nanhai2018</strain>
        <tissue evidence="3">Muscle</tissue>
    </source>
</reference>
<accession>A0A9Q1C102</accession>
<dbReference type="InterPro" id="IPR016187">
    <property type="entry name" value="CTDL_fold"/>
</dbReference>